<evidence type="ECO:0000256" key="3">
    <source>
        <dbReference type="SAM" id="MobiDB-lite"/>
    </source>
</evidence>
<dbReference type="Proteomes" id="UP000077755">
    <property type="component" value="Chromosome 2"/>
</dbReference>
<feature type="region of interest" description="Disordered" evidence="3">
    <location>
        <begin position="123"/>
        <end position="163"/>
    </location>
</feature>
<gene>
    <name evidence="4" type="ORF">DCAR_0207118</name>
</gene>
<organism evidence="4 5">
    <name type="scientific">Daucus carota subsp. sativus</name>
    <name type="common">Carrot</name>
    <dbReference type="NCBI Taxonomy" id="79200"/>
    <lineage>
        <taxon>Eukaryota</taxon>
        <taxon>Viridiplantae</taxon>
        <taxon>Streptophyta</taxon>
        <taxon>Embryophyta</taxon>
        <taxon>Tracheophyta</taxon>
        <taxon>Spermatophyta</taxon>
        <taxon>Magnoliopsida</taxon>
        <taxon>eudicotyledons</taxon>
        <taxon>Gunneridae</taxon>
        <taxon>Pentapetalae</taxon>
        <taxon>asterids</taxon>
        <taxon>campanulids</taxon>
        <taxon>Apiales</taxon>
        <taxon>Apiaceae</taxon>
        <taxon>Apioideae</taxon>
        <taxon>Scandiceae</taxon>
        <taxon>Daucinae</taxon>
        <taxon>Daucus</taxon>
        <taxon>Daucus sect. Daucus</taxon>
    </lineage>
</organism>
<evidence type="ECO:0008006" key="6">
    <source>
        <dbReference type="Google" id="ProtNLM"/>
    </source>
</evidence>
<evidence type="ECO:0000313" key="4">
    <source>
        <dbReference type="EMBL" id="WOG87886.1"/>
    </source>
</evidence>
<accession>A0AAF1APR8</accession>
<dbReference type="AlphaFoldDB" id="A0AAF1APR8"/>
<proteinExistence type="inferred from homology"/>
<keyword evidence="2" id="KW-0698">rRNA processing</keyword>
<dbReference type="GO" id="GO:0006364">
    <property type="term" value="P:rRNA processing"/>
    <property type="evidence" value="ECO:0007669"/>
    <property type="project" value="UniProtKB-KW"/>
</dbReference>
<evidence type="ECO:0000256" key="1">
    <source>
        <dbReference type="ARBA" id="ARBA00006524"/>
    </source>
</evidence>
<sequence>MERHQLSEEASFKLQEGIQLLLSQWSSLQVAVENEFGGPDSRRKSQQLPVDLFTWFTQSKGPIYIDELENMLDDFMLSLNTELDDGSIEEISEKLMIMHEECLEGNFMSIERLKDAPRVSVPHIKQDASDDEDSDGIDYDGSSVERHTEMGVDVPKSQPDGVQNDMMVVDEPLIGKTAEAEDGWTVVPSRRSKGKRN</sequence>
<evidence type="ECO:0000313" key="5">
    <source>
        <dbReference type="Proteomes" id="UP000077755"/>
    </source>
</evidence>
<dbReference type="PANTHER" id="PTHR21250">
    <property type="entry name" value="PRE-RRNA-PROCESSING PROTEIN TSR2 HOMOLOG"/>
    <property type="match status" value="1"/>
</dbReference>
<name>A0AAF1APR8_DAUCS</name>
<comment type="similarity">
    <text evidence="1">Belongs to the TSR2 family.</text>
</comment>
<keyword evidence="5" id="KW-1185">Reference proteome</keyword>
<reference evidence="4" key="2">
    <citation type="submission" date="2022-03" db="EMBL/GenBank/DDBJ databases">
        <title>Draft title - Genomic analysis of global carrot germplasm unveils the trajectory of domestication and the origin of high carotenoid orange carrot.</title>
        <authorList>
            <person name="Iorizzo M."/>
            <person name="Ellison S."/>
            <person name="Senalik D."/>
            <person name="Macko-Podgorni A."/>
            <person name="Grzebelus D."/>
            <person name="Bostan H."/>
            <person name="Rolling W."/>
            <person name="Curaba J."/>
            <person name="Simon P."/>
        </authorList>
    </citation>
    <scope>NUCLEOTIDE SEQUENCE</scope>
    <source>
        <tissue evidence="4">Leaf</tissue>
    </source>
</reference>
<dbReference type="EMBL" id="CP093344">
    <property type="protein sequence ID" value="WOG87886.1"/>
    <property type="molecule type" value="Genomic_DNA"/>
</dbReference>
<reference evidence="4" key="1">
    <citation type="journal article" date="2016" name="Nat. Genet.">
        <title>A high-quality carrot genome assembly provides new insights into carotenoid accumulation and asterid genome evolution.</title>
        <authorList>
            <person name="Iorizzo M."/>
            <person name="Ellison S."/>
            <person name="Senalik D."/>
            <person name="Zeng P."/>
            <person name="Satapoomin P."/>
            <person name="Huang J."/>
            <person name="Bowman M."/>
            <person name="Iovene M."/>
            <person name="Sanseverino W."/>
            <person name="Cavagnaro P."/>
            <person name="Yildiz M."/>
            <person name="Macko-Podgorni A."/>
            <person name="Moranska E."/>
            <person name="Grzebelus E."/>
            <person name="Grzebelus D."/>
            <person name="Ashrafi H."/>
            <person name="Zheng Z."/>
            <person name="Cheng S."/>
            <person name="Spooner D."/>
            <person name="Van Deynze A."/>
            <person name="Simon P."/>
        </authorList>
    </citation>
    <scope>NUCLEOTIDE SEQUENCE</scope>
    <source>
        <tissue evidence="4">Leaf</tissue>
    </source>
</reference>
<evidence type="ECO:0000256" key="2">
    <source>
        <dbReference type="ARBA" id="ARBA00022552"/>
    </source>
</evidence>
<dbReference type="Pfam" id="PF10273">
    <property type="entry name" value="WGG"/>
    <property type="match status" value="1"/>
</dbReference>
<dbReference type="InterPro" id="IPR019398">
    <property type="entry name" value="Pre-rRNA_process_TSR2"/>
</dbReference>
<protein>
    <recommendedName>
        <fullName evidence="6">Pre-rRNA-processing protein TSR2 homolog</fullName>
    </recommendedName>
</protein>
<dbReference type="KEGG" id="dcr:108209035"/>
<feature type="compositionally biased region" description="Acidic residues" evidence="3">
    <location>
        <begin position="129"/>
        <end position="138"/>
    </location>
</feature>